<evidence type="ECO:0000256" key="4">
    <source>
        <dbReference type="ARBA" id="ARBA00022989"/>
    </source>
</evidence>
<proteinExistence type="predicted"/>
<dbReference type="PANTHER" id="PTHR30213">
    <property type="entry name" value="INNER MEMBRANE PROTEIN YHJD"/>
    <property type="match status" value="1"/>
</dbReference>
<gene>
    <name evidence="7" type="ORF">SAMN02745131_01538</name>
</gene>
<evidence type="ECO:0000256" key="5">
    <source>
        <dbReference type="ARBA" id="ARBA00023136"/>
    </source>
</evidence>
<keyword evidence="2" id="KW-1003">Cell membrane</keyword>
<feature type="transmembrane region" description="Helical" evidence="6">
    <location>
        <begin position="49"/>
        <end position="72"/>
    </location>
</feature>
<dbReference type="PIRSF" id="PIRSF035875">
    <property type="entry name" value="RNase_BN"/>
    <property type="match status" value="1"/>
</dbReference>
<reference evidence="7 8" key="1">
    <citation type="submission" date="2016-11" db="EMBL/GenBank/DDBJ databases">
        <authorList>
            <person name="Jaros S."/>
            <person name="Januszkiewicz K."/>
            <person name="Wedrychowicz H."/>
        </authorList>
    </citation>
    <scope>NUCLEOTIDE SEQUENCE [LARGE SCALE GENOMIC DNA]</scope>
    <source>
        <strain evidence="7 8">DSM 18119</strain>
    </source>
</reference>
<dbReference type="AlphaFoldDB" id="A0A1M4XZS1"/>
<feature type="transmembrane region" description="Helical" evidence="6">
    <location>
        <begin position="236"/>
        <end position="259"/>
    </location>
</feature>
<evidence type="ECO:0000256" key="3">
    <source>
        <dbReference type="ARBA" id="ARBA00022692"/>
    </source>
</evidence>
<dbReference type="PANTHER" id="PTHR30213:SF1">
    <property type="entry name" value="INNER MEMBRANE PROTEIN YHJD"/>
    <property type="match status" value="1"/>
</dbReference>
<accession>A0A1M4XZS1</accession>
<keyword evidence="3 6" id="KW-0812">Transmembrane</keyword>
<name>A0A1M4XZS1_9BACT</name>
<feature type="transmembrane region" description="Helical" evidence="6">
    <location>
        <begin position="271"/>
        <end position="298"/>
    </location>
</feature>
<feature type="transmembrane region" description="Helical" evidence="6">
    <location>
        <begin position="115"/>
        <end position="137"/>
    </location>
</feature>
<keyword evidence="8" id="KW-1185">Reference proteome</keyword>
<dbReference type="InterPro" id="IPR017039">
    <property type="entry name" value="Virul_fac_BrkB"/>
</dbReference>
<evidence type="ECO:0000313" key="7">
    <source>
        <dbReference type="EMBL" id="SHE98836.1"/>
    </source>
</evidence>
<sequence length="327" mass="37063">MTCATGDLSFFKGSMITFITKTIRNSIASIPGLFKKSLKELLKNDPLRMAGATAFFTTFALPPILVILIQALRLILDPRTIRVQLFKNLREIIGPEAVKQLVDVLVNLHKMAQNWYITLGGFIFLLFVATTLFKVIKNSINQVWMVRPHKRKGVMKGLHTRIQSLLILLIAAILFLIGIVMEGARTLASNYIFEFSPLLSLYFKGVLNQVVSVLVVMIWFMMVFRYLPDARPEWKVALVGALVTSLLFTAGKIILHWLLRYSSINNVYGASASLVLLLLFVFYSSLILYFGASFTMVWGEYKKRPITPLPYAAHYRLTEEEVIPHKA</sequence>
<evidence type="ECO:0000256" key="2">
    <source>
        <dbReference type="ARBA" id="ARBA00022475"/>
    </source>
</evidence>
<keyword evidence="4 6" id="KW-1133">Transmembrane helix</keyword>
<comment type="subcellular location">
    <subcellularLocation>
        <location evidence="1">Cell membrane</location>
        <topology evidence="1">Multi-pass membrane protein</topology>
    </subcellularLocation>
</comment>
<dbReference type="Proteomes" id="UP000184048">
    <property type="component" value="Unassembled WGS sequence"/>
</dbReference>
<evidence type="ECO:0000313" key="8">
    <source>
        <dbReference type="Proteomes" id="UP000184048"/>
    </source>
</evidence>
<dbReference type="GO" id="GO:0005886">
    <property type="term" value="C:plasma membrane"/>
    <property type="evidence" value="ECO:0007669"/>
    <property type="project" value="UniProtKB-SubCell"/>
</dbReference>
<dbReference type="EMBL" id="FQUU01000005">
    <property type="protein sequence ID" value="SHE98836.1"/>
    <property type="molecule type" value="Genomic_DNA"/>
</dbReference>
<dbReference type="STRING" id="1121884.SAMN02745131_01538"/>
<evidence type="ECO:0000256" key="1">
    <source>
        <dbReference type="ARBA" id="ARBA00004651"/>
    </source>
</evidence>
<keyword evidence="5 6" id="KW-0472">Membrane</keyword>
<organism evidence="7 8">
    <name type="scientific">Flavisolibacter ginsengisoli DSM 18119</name>
    <dbReference type="NCBI Taxonomy" id="1121884"/>
    <lineage>
        <taxon>Bacteria</taxon>
        <taxon>Pseudomonadati</taxon>
        <taxon>Bacteroidota</taxon>
        <taxon>Chitinophagia</taxon>
        <taxon>Chitinophagales</taxon>
        <taxon>Chitinophagaceae</taxon>
        <taxon>Flavisolibacter</taxon>
    </lineage>
</organism>
<protein>
    <submittedName>
        <fullName evidence="7">Membrane protein</fullName>
    </submittedName>
</protein>
<dbReference type="Pfam" id="PF03631">
    <property type="entry name" value="Virul_fac_BrkB"/>
    <property type="match status" value="1"/>
</dbReference>
<feature type="transmembrane region" description="Helical" evidence="6">
    <location>
        <begin position="158"/>
        <end position="181"/>
    </location>
</feature>
<evidence type="ECO:0000256" key="6">
    <source>
        <dbReference type="SAM" id="Phobius"/>
    </source>
</evidence>
<feature type="transmembrane region" description="Helical" evidence="6">
    <location>
        <begin position="201"/>
        <end position="224"/>
    </location>
</feature>